<sequence length="138" mass="15056">MRMPQQPTVFFADSRYGGPAGSHDIAVKRRAACMPISPNSETRYALAERSDKKDPLGIPGVFLVHQPRRGKRAPQVELLVSVKGQPTRTIYVGTQATWEKRLPEKLQIAAAVRAEKIRLQAQKVAAAQQAALSVGALS</sequence>
<accession>A0A221KJM5</accession>
<keyword evidence="2" id="KW-1185">Reference proteome</keyword>
<geneLocation type="plasmid" evidence="2">
    <name>pvf1</name>
</geneLocation>
<dbReference type="Proteomes" id="UP000199729">
    <property type="component" value="Plasmid pVF1"/>
</dbReference>
<name>A0A221KJM5_VITFI</name>
<dbReference type="AlphaFoldDB" id="A0A221KJM5"/>
<reference evidence="1 2" key="1">
    <citation type="submission" date="2017-07" db="EMBL/GenBank/DDBJ databases">
        <title>Complete Genome Sequence of the cosmetic ferment Vitreoscilla filiformis (ATCC15551).</title>
        <authorList>
            <person name="Contreras S."/>
            <person name="Sagory-Zalkind P."/>
            <person name="Blanquart H."/>
            <person name="Iltis A."/>
            <person name="Morand S.C."/>
        </authorList>
    </citation>
    <scope>NUCLEOTIDE SEQUENCE [LARGE SCALE GENOMIC DNA]</scope>
    <source>
        <strain evidence="1 2">ATCC 15551</strain>
        <plasmid evidence="2">Plasmid pvf1</plasmid>
    </source>
</reference>
<dbReference type="KEGG" id="vff:VITFI_CDS3398"/>
<evidence type="ECO:0000313" key="2">
    <source>
        <dbReference type="Proteomes" id="UP000199729"/>
    </source>
</evidence>
<protein>
    <submittedName>
        <fullName evidence="1">Uncharacterized protein</fullName>
    </submittedName>
</protein>
<gene>
    <name evidence="1" type="ORF">VITFI_CDS3398</name>
</gene>
<keyword evidence="1" id="KW-0614">Plasmid</keyword>
<dbReference type="EMBL" id="CP022424">
    <property type="protein sequence ID" value="ASM79175.1"/>
    <property type="molecule type" value="Genomic_DNA"/>
</dbReference>
<proteinExistence type="predicted"/>
<organism evidence="1 2">
    <name type="scientific">Vitreoscilla filiformis</name>
    <dbReference type="NCBI Taxonomy" id="63"/>
    <lineage>
        <taxon>Bacteria</taxon>
        <taxon>Pseudomonadati</taxon>
        <taxon>Pseudomonadota</taxon>
        <taxon>Betaproteobacteria</taxon>
        <taxon>Neisseriales</taxon>
        <taxon>Neisseriaceae</taxon>
        <taxon>Vitreoscilla</taxon>
    </lineage>
</organism>
<evidence type="ECO:0000313" key="1">
    <source>
        <dbReference type="EMBL" id="ASM79175.1"/>
    </source>
</evidence>